<protein>
    <submittedName>
        <fullName evidence="1">Uncharacterized protein</fullName>
    </submittedName>
</protein>
<gene>
    <name evidence="1" type="ORF">DW250_13330</name>
</gene>
<dbReference type="EMBL" id="QRIN01000071">
    <property type="protein sequence ID" value="RHG63303.1"/>
    <property type="molecule type" value="Genomic_DNA"/>
</dbReference>
<comment type="caution">
    <text evidence="1">The sequence shown here is derived from an EMBL/GenBank/DDBJ whole genome shotgun (WGS) entry which is preliminary data.</text>
</comment>
<name>A0A3R6ICU5_9BACT</name>
<proteinExistence type="predicted"/>
<dbReference type="AlphaFoldDB" id="A0A3R6ICU5"/>
<sequence length="223" mass="24421">MKYTEYNEDAGRNEFGAHLESESRKYSALQSLLAGKLLEKDEIESLREFKFVQQFLDSPIGDASEAKLKKAFAAAVIMAQEQGTLPFSLADKSPIAIASAIDEGLNRVKFAYKVSKEELDVVEVADKLIDATVARVVTVADKVIERGVPVVLDKLCKVIAKVYPPATVFVPVIKAAEKYIVPIAKMAVRKGLSVVAEGAKSFIRSTVKTLKNGVKKFVSWLVN</sequence>
<evidence type="ECO:0000313" key="1">
    <source>
        <dbReference type="EMBL" id="RHG63303.1"/>
    </source>
</evidence>
<organism evidence="1 2">
    <name type="scientific">Segatella copri</name>
    <dbReference type="NCBI Taxonomy" id="165179"/>
    <lineage>
        <taxon>Bacteria</taxon>
        <taxon>Pseudomonadati</taxon>
        <taxon>Bacteroidota</taxon>
        <taxon>Bacteroidia</taxon>
        <taxon>Bacteroidales</taxon>
        <taxon>Prevotellaceae</taxon>
        <taxon>Segatella</taxon>
    </lineage>
</organism>
<evidence type="ECO:0000313" key="2">
    <source>
        <dbReference type="Proteomes" id="UP000286501"/>
    </source>
</evidence>
<accession>A0A3R6ICU5</accession>
<dbReference type="Proteomes" id="UP000286501">
    <property type="component" value="Unassembled WGS sequence"/>
</dbReference>
<reference evidence="1 2" key="1">
    <citation type="submission" date="2018-08" db="EMBL/GenBank/DDBJ databases">
        <title>A genome reference for cultivated species of the human gut microbiota.</title>
        <authorList>
            <person name="Zou Y."/>
            <person name="Xue W."/>
            <person name="Luo G."/>
        </authorList>
    </citation>
    <scope>NUCLEOTIDE SEQUENCE [LARGE SCALE GENOMIC DNA]</scope>
    <source>
        <strain evidence="1 2">AM22-1</strain>
    </source>
</reference>
<dbReference type="RefSeq" id="WP_118201525.1">
    <property type="nucleotide sequence ID" value="NZ_QRIE01000073.1"/>
</dbReference>